<name>G0P612_CAEBE</name>
<dbReference type="AlphaFoldDB" id="G0P612"/>
<accession>G0P612</accession>
<dbReference type="InParanoid" id="G0P612"/>
<dbReference type="Proteomes" id="UP000008068">
    <property type="component" value="Unassembled WGS sequence"/>
</dbReference>
<sequence length="219" mass="24947">MSKKAIASRLNVQNRLVSIRQDLEHALDILSHQSKNQTNPLPIVPTNQYSTGVVEAVKEDMDEVGDCFSSGRNQLWNPSDVAKDDDRLASLYEPGTRPINNYLWWFSVKVWFQADIPVPQDFEGPKLTDEMIQRLLKAYVEVSVEVFKTEHSLRQARKATIDTQRYKDLTSNQILTILKKFTEVLLVRKEQLSSGKPIEAEETGVGLLELIRISSSVYV</sequence>
<gene>
    <name evidence="1" type="ORF">CAEBREN_09205</name>
</gene>
<keyword evidence="2" id="KW-1185">Reference proteome</keyword>
<evidence type="ECO:0000313" key="1">
    <source>
        <dbReference type="EMBL" id="EGT46154.1"/>
    </source>
</evidence>
<dbReference type="OrthoDB" id="5905536at2759"/>
<dbReference type="eggNOG" id="ENOG502TKEA">
    <property type="taxonomic scope" value="Eukaryota"/>
</dbReference>
<dbReference type="HOGENOM" id="CLU_1262513_0_0_1"/>
<reference evidence="2" key="1">
    <citation type="submission" date="2011-07" db="EMBL/GenBank/DDBJ databases">
        <authorList>
            <consortium name="Caenorhabditis brenneri Sequencing and Analysis Consortium"/>
            <person name="Wilson R.K."/>
        </authorList>
    </citation>
    <scope>NUCLEOTIDE SEQUENCE [LARGE SCALE GENOMIC DNA]</scope>
    <source>
        <strain evidence="2">PB2801</strain>
    </source>
</reference>
<organism evidence="2">
    <name type="scientific">Caenorhabditis brenneri</name>
    <name type="common">Nematode worm</name>
    <dbReference type="NCBI Taxonomy" id="135651"/>
    <lineage>
        <taxon>Eukaryota</taxon>
        <taxon>Metazoa</taxon>
        <taxon>Ecdysozoa</taxon>
        <taxon>Nematoda</taxon>
        <taxon>Chromadorea</taxon>
        <taxon>Rhabditida</taxon>
        <taxon>Rhabditina</taxon>
        <taxon>Rhabditomorpha</taxon>
        <taxon>Rhabditoidea</taxon>
        <taxon>Rhabditidae</taxon>
        <taxon>Peloderinae</taxon>
        <taxon>Caenorhabditis</taxon>
    </lineage>
</organism>
<dbReference type="EMBL" id="GL380092">
    <property type="protein sequence ID" value="EGT46154.1"/>
    <property type="molecule type" value="Genomic_DNA"/>
</dbReference>
<proteinExistence type="predicted"/>
<protein>
    <submittedName>
        <fullName evidence="1">Uncharacterized protein</fullName>
    </submittedName>
</protein>
<evidence type="ECO:0000313" key="2">
    <source>
        <dbReference type="Proteomes" id="UP000008068"/>
    </source>
</evidence>